<evidence type="ECO:0000259" key="2">
    <source>
        <dbReference type="Pfam" id="PF13280"/>
    </source>
</evidence>
<dbReference type="InterPro" id="IPR036390">
    <property type="entry name" value="WH_DNA-bd_sf"/>
</dbReference>
<dbReference type="SUPFAM" id="SSF46785">
    <property type="entry name" value="Winged helix' DNA-binding domain"/>
    <property type="match status" value="1"/>
</dbReference>
<dbReference type="Pfam" id="PF13280">
    <property type="entry name" value="WYL"/>
    <property type="match status" value="1"/>
</dbReference>
<dbReference type="OrthoDB" id="9807255at2"/>
<dbReference type="InterPro" id="IPR036388">
    <property type="entry name" value="WH-like_DNA-bd_sf"/>
</dbReference>
<protein>
    <submittedName>
        <fullName evidence="3">YafY family transcriptional regulator</fullName>
    </submittedName>
</protein>
<dbReference type="AlphaFoldDB" id="A0A5C4MXD6"/>
<dbReference type="InterPro" id="IPR026881">
    <property type="entry name" value="WYL_dom"/>
</dbReference>
<evidence type="ECO:0000313" key="4">
    <source>
        <dbReference type="Proteomes" id="UP000305887"/>
    </source>
</evidence>
<proteinExistence type="predicted"/>
<sequence length="225" mass="25064">MARSDRLFRLLHALRSLPVPVTAARLAEATEVSVRSIYRDIAALRASGARIDGEAGYGYALEEDPALPPQSFTRLEIEALLLGLGEVRQSGDADLADAAESVAAKVIARLPERQAREAAHAVLRVYRHAPRKVPQAALSVLREAAWEERAVDIVYRDEAGQLTQRRVLPLAVAFLDEVLLMVAWCRLREGFRRFRLDRIEVAEATEESFRPRRAGLLRDYVATLG</sequence>
<dbReference type="Proteomes" id="UP000305887">
    <property type="component" value="Unassembled WGS sequence"/>
</dbReference>
<organism evidence="3 4">
    <name type="scientific">Rubellimicrobium rubrum</name>
    <dbReference type="NCBI Taxonomy" id="2585369"/>
    <lineage>
        <taxon>Bacteria</taxon>
        <taxon>Pseudomonadati</taxon>
        <taxon>Pseudomonadota</taxon>
        <taxon>Alphaproteobacteria</taxon>
        <taxon>Rhodobacterales</taxon>
        <taxon>Roseobacteraceae</taxon>
        <taxon>Rubellimicrobium</taxon>
    </lineage>
</organism>
<dbReference type="Pfam" id="PF08279">
    <property type="entry name" value="HTH_11"/>
    <property type="match status" value="1"/>
</dbReference>
<dbReference type="InterPro" id="IPR013196">
    <property type="entry name" value="HTH_11"/>
</dbReference>
<dbReference type="PANTHER" id="PTHR34580">
    <property type="match status" value="1"/>
</dbReference>
<dbReference type="RefSeq" id="WP_139077517.1">
    <property type="nucleotide sequence ID" value="NZ_VDFU01000015.1"/>
</dbReference>
<dbReference type="PROSITE" id="PS52050">
    <property type="entry name" value="WYL"/>
    <property type="match status" value="1"/>
</dbReference>
<feature type="domain" description="Helix-turn-helix type 11" evidence="1">
    <location>
        <begin position="6"/>
        <end position="59"/>
    </location>
</feature>
<accession>A0A5C4MXD6</accession>
<evidence type="ECO:0000313" key="3">
    <source>
        <dbReference type="EMBL" id="TNC48765.1"/>
    </source>
</evidence>
<dbReference type="InterPro" id="IPR051534">
    <property type="entry name" value="CBASS_pafABC_assoc_protein"/>
</dbReference>
<keyword evidence="4" id="KW-1185">Reference proteome</keyword>
<dbReference type="EMBL" id="VDFU01000015">
    <property type="protein sequence ID" value="TNC48765.1"/>
    <property type="molecule type" value="Genomic_DNA"/>
</dbReference>
<reference evidence="3 4" key="1">
    <citation type="submission" date="2019-06" db="EMBL/GenBank/DDBJ databases">
        <title>YIM 131921 draft genome.</title>
        <authorList>
            <person name="Jiang L."/>
        </authorList>
    </citation>
    <scope>NUCLEOTIDE SEQUENCE [LARGE SCALE GENOMIC DNA]</scope>
    <source>
        <strain evidence="3 4">YIM 131921</strain>
    </source>
</reference>
<name>A0A5C4MXD6_9RHOB</name>
<dbReference type="PANTHER" id="PTHR34580:SF3">
    <property type="entry name" value="PROTEIN PAFB"/>
    <property type="match status" value="1"/>
</dbReference>
<gene>
    <name evidence="3" type="ORF">FHG66_13200</name>
</gene>
<dbReference type="Gene3D" id="1.10.10.10">
    <property type="entry name" value="Winged helix-like DNA-binding domain superfamily/Winged helix DNA-binding domain"/>
    <property type="match status" value="1"/>
</dbReference>
<feature type="domain" description="WYL" evidence="2">
    <location>
        <begin position="137"/>
        <end position="203"/>
    </location>
</feature>
<evidence type="ECO:0000259" key="1">
    <source>
        <dbReference type="Pfam" id="PF08279"/>
    </source>
</evidence>
<comment type="caution">
    <text evidence="3">The sequence shown here is derived from an EMBL/GenBank/DDBJ whole genome shotgun (WGS) entry which is preliminary data.</text>
</comment>